<dbReference type="AlphaFoldDB" id="A0A5C0VI45"/>
<dbReference type="InterPro" id="IPR056920">
    <property type="entry name" value="PRTase-CE"/>
</dbReference>
<dbReference type="Proteomes" id="UP000323653">
    <property type="component" value="Chromosome"/>
</dbReference>
<evidence type="ECO:0000313" key="2">
    <source>
        <dbReference type="EMBL" id="QEK50684.1"/>
    </source>
</evidence>
<evidence type="ECO:0000259" key="1">
    <source>
        <dbReference type="Pfam" id="PF24390"/>
    </source>
</evidence>
<feature type="domain" description="PRTase-CE" evidence="1">
    <location>
        <begin position="18"/>
        <end position="115"/>
    </location>
</feature>
<name>A0A5C0VI45_9SPHI</name>
<dbReference type="Pfam" id="PF24390">
    <property type="entry name" value="PRTase-CE"/>
    <property type="match status" value="1"/>
</dbReference>
<evidence type="ECO:0000313" key="3">
    <source>
        <dbReference type="Proteomes" id="UP000323653"/>
    </source>
</evidence>
<accession>A0A5C0VI45</accession>
<dbReference type="EMBL" id="CP043329">
    <property type="protein sequence ID" value="QEK50684.1"/>
    <property type="molecule type" value="Genomic_DNA"/>
</dbReference>
<proteinExistence type="predicted"/>
<protein>
    <recommendedName>
        <fullName evidence="1">PRTase-CE domain-containing protein</fullName>
    </recommendedName>
</protein>
<organism evidence="2 3">
    <name type="scientific">Pedobacter aquae</name>
    <dbReference type="NCBI Taxonomy" id="2605747"/>
    <lineage>
        <taxon>Bacteria</taxon>
        <taxon>Pseudomonadati</taxon>
        <taxon>Bacteroidota</taxon>
        <taxon>Sphingobacteriia</taxon>
        <taxon>Sphingobacteriales</taxon>
        <taxon>Sphingobacteriaceae</taxon>
        <taxon>Pedobacter</taxon>
    </lineage>
</organism>
<sequence length="121" mass="14000">MATKSAIDYLDSEITKWKVKNKREFEHSVSAVQVIDKSVSRQVLDDRKFIELTKYDNYFDESIIDGHYEVGQTGKPYLGFNECALPLVLNHNTPNNSLPILWLPADKKFTGLFPRVTRHKE</sequence>
<dbReference type="KEGG" id="pej:FYC62_02645"/>
<gene>
    <name evidence="2" type="ORF">FYC62_02645</name>
</gene>
<dbReference type="RefSeq" id="WP_149073807.1">
    <property type="nucleotide sequence ID" value="NZ_CP043329.1"/>
</dbReference>
<reference evidence="2 3" key="1">
    <citation type="submission" date="2019-08" db="EMBL/GenBank/DDBJ databases">
        <title>Pedobacter sp. nov., isolated from Han river, South Korea.</title>
        <authorList>
            <person name="Lee D.-H."/>
            <person name="Kim Y.-S."/>
            <person name="Hwang E.-M."/>
            <person name="Le Tran T.C."/>
            <person name="Cha C.-J."/>
        </authorList>
    </citation>
    <scope>NUCLEOTIDE SEQUENCE [LARGE SCALE GENOMIC DNA]</scope>
    <source>
        <strain evidence="2 3">CJ43</strain>
    </source>
</reference>
<keyword evidence="3" id="KW-1185">Reference proteome</keyword>